<accession>A0A7Y9RY79</accession>
<evidence type="ECO:0000259" key="1">
    <source>
        <dbReference type="PROSITE" id="PS50995"/>
    </source>
</evidence>
<dbReference type="SUPFAM" id="SSF46785">
    <property type="entry name" value="Winged helix' DNA-binding domain"/>
    <property type="match status" value="1"/>
</dbReference>
<dbReference type="AlphaFoldDB" id="A0A7Y9RY79"/>
<dbReference type="PROSITE" id="PS50995">
    <property type="entry name" value="HTH_MARR_2"/>
    <property type="match status" value="1"/>
</dbReference>
<dbReference type="Pfam" id="PF12802">
    <property type="entry name" value="MarR_2"/>
    <property type="match status" value="1"/>
</dbReference>
<feature type="domain" description="HTH marR-type" evidence="1">
    <location>
        <begin position="12"/>
        <end position="169"/>
    </location>
</feature>
<protein>
    <submittedName>
        <fullName evidence="2">DNA-binding MarR family transcriptional regulator</fullName>
    </submittedName>
</protein>
<keyword evidence="3" id="KW-1185">Reference proteome</keyword>
<evidence type="ECO:0000313" key="2">
    <source>
        <dbReference type="EMBL" id="NYG56768.1"/>
    </source>
</evidence>
<dbReference type="CDD" id="cd00090">
    <property type="entry name" value="HTH_ARSR"/>
    <property type="match status" value="1"/>
</dbReference>
<dbReference type="InterPro" id="IPR011991">
    <property type="entry name" value="ArsR-like_HTH"/>
</dbReference>
<keyword evidence="2" id="KW-0238">DNA-binding</keyword>
<dbReference type="PANTHER" id="PTHR33164">
    <property type="entry name" value="TRANSCRIPTIONAL REGULATOR, MARR FAMILY"/>
    <property type="match status" value="1"/>
</dbReference>
<dbReference type="GO" id="GO:0006950">
    <property type="term" value="P:response to stress"/>
    <property type="evidence" value="ECO:0007669"/>
    <property type="project" value="TreeGrafter"/>
</dbReference>
<dbReference type="PANTHER" id="PTHR33164:SF99">
    <property type="entry name" value="MARR FAMILY REGULATORY PROTEIN"/>
    <property type="match status" value="1"/>
</dbReference>
<dbReference type="SMART" id="SM00347">
    <property type="entry name" value="HTH_MARR"/>
    <property type="match status" value="1"/>
</dbReference>
<organism evidence="2 3">
    <name type="scientific">Nocardioides perillae</name>
    <dbReference type="NCBI Taxonomy" id="1119534"/>
    <lineage>
        <taxon>Bacteria</taxon>
        <taxon>Bacillati</taxon>
        <taxon>Actinomycetota</taxon>
        <taxon>Actinomycetes</taxon>
        <taxon>Propionibacteriales</taxon>
        <taxon>Nocardioidaceae</taxon>
        <taxon>Nocardioides</taxon>
    </lineage>
</organism>
<dbReference type="InterPro" id="IPR000835">
    <property type="entry name" value="HTH_MarR-typ"/>
</dbReference>
<dbReference type="GO" id="GO:0003700">
    <property type="term" value="F:DNA-binding transcription factor activity"/>
    <property type="evidence" value="ECO:0007669"/>
    <property type="project" value="InterPro"/>
</dbReference>
<dbReference type="EMBL" id="JACCAC010000001">
    <property type="protein sequence ID" value="NYG56768.1"/>
    <property type="molecule type" value="Genomic_DNA"/>
</dbReference>
<dbReference type="InterPro" id="IPR036390">
    <property type="entry name" value="WH_DNA-bd_sf"/>
</dbReference>
<name>A0A7Y9RY79_9ACTN</name>
<dbReference type="Gene3D" id="1.10.10.10">
    <property type="entry name" value="Winged helix-like DNA-binding domain superfamily/Winged helix DNA-binding domain"/>
    <property type="match status" value="1"/>
</dbReference>
<reference evidence="2 3" key="1">
    <citation type="submission" date="2020-07" db="EMBL/GenBank/DDBJ databases">
        <title>Sequencing the genomes of 1000 actinobacteria strains.</title>
        <authorList>
            <person name="Klenk H.-P."/>
        </authorList>
    </citation>
    <scope>NUCLEOTIDE SEQUENCE [LARGE SCALE GENOMIC DNA]</scope>
    <source>
        <strain evidence="2 3">DSM 24552</strain>
    </source>
</reference>
<dbReference type="InterPro" id="IPR039422">
    <property type="entry name" value="MarR/SlyA-like"/>
</dbReference>
<dbReference type="RefSeq" id="WP_179518971.1">
    <property type="nucleotide sequence ID" value="NZ_JACCAC010000001.1"/>
</dbReference>
<proteinExistence type="predicted"/>
<dbReference type="Proteomes" id="UP000544110">
    <property type="component" value="Unassembled WGS sequence"/>
</dbReference>
<dbReference type="GO" id="GO:0003677">
    <property type="term" value="F:DNA binding"/>
    <property type="evidence" value="ECO:0007669"/>
    <property type="project" value="UniProtKB-KW"/>
</dbReference>
<sequence>MTAPGPWLDDDEQRVWRQWLAVSARLPAALHRQLQEGTGLSLPDFDVLVRLTDTLPDADAPTVRDAGGAATADGTSAARLRVGDLAEALQWERSRLSHHLRRMEGRGLVAREECADDGRGAFVVLTPAGRAAIEAAAPDHVRLVRSLVFDALTPAQVTALGEVTAAVLARLDA</sequence>
<evidence type="ECO:0000313" key="3">
    <source>
        <dbReference type="Proteomes" id="UP000544110"/>
    </source>
</evidence>
<comment type="caution">
    <text evidence="2">The sequence shown here is derived from an EMBL/GenBank/DDBJ whole genome shotgun (WGS) entry which is preliminary data.</text>
</comment>
<dbReference type="InterPro" id="IPR036388">
    <property type="entry name" value="WH-like_DNA-bd_sf"/>
</dbReference>
<gene>
    <name evidence="2" type="ORF">BJ989_003072</name>
</gene>